<sequence length="301" mass="31081">MNLAIQLAPRHQQGLLLANPVMTASGTFGYGTEYSHLFDVQQLGAIVCKGTTLEPRDGNPQPRLAETACGVLNSIGLQNIGVNALIKEKAPIWASWRVPVIVNIAGETIDDYAQLAGKLDGVAGISAIEINISCPNIKAGGAEFGANPESAAEVTAAVKAATSLPILVKLTPNTSDITKIAMAVAEAGADAISLINTLRGMAIDIARRRPLLGNITGGLSGPAIKPVALYMVYEAAGAVEVPVIGCGGITTASDAIEFIMAGASAIQVGTASFTNPRAPLDILEGIKQFMKKEGIKDIAEL</sequence>
<evidence type="ECO:0000256" key="3">
    <source>
        <dbReference type="ARBA" id="ARBA00004725"/>
    </source>
</evidence>
<reference evidence="11" key="1">
    <citation type="journal article" date="2014" name="Front. Microbiol.">
        <title>High frequency of phylogenetically diverse reductive dehalogenase-homologous genes in deep subseafloor sedimentary metagenomes.</title>
        <authorList>
            <person name="Kawai M."/>
            <person name="Futagami T."/>
            <person name="Toyoda A."/>
            <person name="Takaki Y."/>
            <person name="Nishi S."/>
            <person name="Hori S."/>
            <person name="Arai W."/>
            <person name="Tsubouchi T."/>
            <person name="Morono Y."/>
            <person name="Uchiyama I."/>
            <person name="Ito T."/>
            <person name="Fujiyama A."/>
            <person name="Inagaki F."/>
            <person name="Takami H."/>
        </authorList>
    </citation>
    <scope>NUCLEOTIDE SEQUENCE</scope>
    <source>
        <strain evidence="11">Expedition CK06-06</strain>
    </source>
</reference>
<dbReference type="EMBL" id="BARV01001084">
    <property type="protein sequence ID" value="GAH91743.1"/>
    <property type="molecule type" value="Genomic_DNA"/>
</dbReference>
<keyword evidence="7" id="KW-0288">FMN</keyword>
<accession>X1LC68</accession>
<dbReference type="Gene3D" id="3.20.20.70">
    <property type="entry name" value="Aldolase class I"/>
    <property type="match status" value="1"/>
</dbReference>
<dbReference type="PROSITE" id="PS00911">
    <property type="entry name" value="DHODEHASE_1"/>
    <property type="match status" value="1"/>
</dbReference>
<proteinExistence type="inferred from homology"/>
<evidence type="ECO:0000313" key="11">
    <source>
        <dbReference type="EMBL" id="GAH91743.1"/>
    </source>
</evidence>
<evidence type="ECO:0000256" key="7">
    <source>
        <dbReference type="ARBA" id="ARBA00022643"/>
    </source>
</evidence>
<dbReference type="InterPro" id="IPR012135">
    <property type="entry name" value="Dihydroorotate_DH_1_2"/>
</dbReference>
<comment type="caution">
    <text evidence="11">The sequence shown here is derived from an EMBL/GenBank/DDBJ whole genome shotgun (WGS) entry which is preliminary data.</text>
</comment>
<keyword evidence="5" id="KW-0963">Cytoplasm</keyword>
<evidence type="ECO:0000256" key="5">
    <source>
        <dbReference type="ARBA" id="ARBA00022490"/>
    </source>
</evidence>
<dbReference type="InterPro" id="IPR033888">
    <property type="entry name" value="DHOD_1B"/>
</dbReference>
<dbReference type="InterPro" id="IPR013785">
    <property type="entry name" value="Aldolase_TIM"/>
</dbReference>
<dbReference type="PIRSF" id="PIRSF000164">
    <property type="entry name" value="DHO_oxidase"/>
    <property type="match status" value="1"/>
</dbReference>
<evidence type="ECO:0000256" key="2">
    <source>
        <dbReference type="ARBA" id="ARBA00004496"/>
    </source>
</evidence>
<protein>
    <recommendedName>
        <fullName evidence="10">Dihydroorotate dehydrogenase catalytic domain-containing protein</fullName>
    </recommendedName>
</protein>
<dbReference type="NCBIfam" id="TIGR01037">
    <property type="entry name" value="pyrD_sub1_fam"/>
    <property type="match status" value="1"/>
</dbReference>
<dbReference type="InterPro" id="IPR050074">
    <property type="entry name" value="DHO_dehydrogenase"/>
</dbReference>
<keyword evidence="9" id="KW-0560">Oxidoreductase</keyword>
<name>X1LC68_9ZZZZ</name>
<feature type="non-terminal residue" evidence="11">
    <location>
        <position position="301"/>
    </location>
</feature>
<evidence type="ECO:0000256" key="9">
    <source>
        <dbReference type="ARBA" id="ARBA00023002"/>
    </source>
</evidence>
<dbReference type="GO" id="GO:0006207">
    <property type="term" value="P:'de novo' pyrimidine nucleobase biosynthetic process"/>
    <property type="evidence" value="ECO:0007669"/>
    <property type="project" value="InterPro"/>
</dbReference>
<dbReference type="Pfam" id="PF01180">
    <property type="entry name" value="DHO_dh"/>
    <property type="match status" value="1"/>
</dbReference>
<dbReference type="InterPro" id="IPR049622">
    <property type="entry name" value="Dihydroorotate_DH_I"/>
</dbReference>
<dbReference type="GO" id="GO:0004152">
    <property type="term" value="F:dihydroorotate dehydrogenase activity"/>
    <property type="evidence" value="ECO:0007669"/>
    <property type="project" value="InterPro"/>
</dbReference>
<evidence type="ECO:0000256" key="1">
    <source>
        <dbReference type="ARBA" id="ARBA00001917"/>
    </source>
</evidence>
<dbReference type="PANTHER" id="PTHR48109:SF1">
    <property type="entry name" value="DIHYDROOROTATE DEHYDROGENASE (FUMARATE)"/>
    <property type="match status" value="1"/>
</dbReference>
<dbReference type="HAMAP" id="MF_00224">
    <property type="entry name" value="DHO_dh_type1"/>
    <property type="match status" value="1"/>
</dbReference>
<dbReference type="GO" id="GO:0044205">
    <property type="term" value="P:'de novo' UMP biosynthetic process"/>
    <property type="evidence" value="ECO:0007669"/>
    <property type="project" value="UniProtKB-UniPathway"/>
</dbReference>
<dbReference type="GO" id="GO:0005737">
    <property type="term" value="C:cytoplasm"/>
    <property type="evidence" value="ECO:0007669"/>
    <property type="project" value="UniProtKB-SubCell"/>
</dbReference>
<keyword evidence="8" id="KW-0665">Pyrimidine biosynthesis</keyword>
<dbReference type="InterPro" id="IPR001295">
    <property type="entry name" value="Dihydroorotate_DH_CS"/>
</dbReference>
<comment type="subcellular location">
    <subcellularLocation>
        <location evidence="2">Cytoplasm</location>
    </subcellularLocation>
</comment>
<dbReference type="FunFam" id="3.20.20.70:FF:000027">
    <property type="entry name" value="Dihydropyrimidine dehydrogenase [NADP(+)]"/>
    <property type="match status" value="1"/>
</dbReference>
<feature type="domain" description="Dihydroorotate dehydrogenase catalytic" evidence="10">
    <location>
        <begin position="14"/>
        <end position="290"/>
    </location>
</feature>
<dbReference type="NCBIfam" id="NF005574">
    <property type="entry name" value="PRK07259.1"/>
    <property type="match status" value="1"/>
</dbReference>
<gene>
    <name evidence="11" type="ORF">S06H3_03356</name>
</gene>
<dbReference type="AlphaFoldDB" id="X1LC68"/>
<dbReference type="CDD" id="cd04740">
    <property type="entry name" value="DHOD_1B_like"/>
    <property type="match status" value="1"/>
</dbReference>
<keyword evidence="6" id="KW-0285">Flavoprotein</keyword>
<evidence type="ECO:0000256" key="6">
    <source>
        <dbReference type="ARBA" id="ARBA00022630"/>
    </source>
</evidence>
<dbReference type="SUPFAM" id="SSF51395">
    <property type="entry name" value="FMN-linked oxidoreductases"/>
    <property type="match status" value="1"/>
</dbReference>
<comment type="cofactor">
    <cofactor evidence="1">
        <name>FMN</name>
        <dbReference type="ChEBI" id="CHEBI:58210"/>
    </cofactor>
</comment>
<dbReference type="InterPro" id="IPR005720">
    <property type="entry name" value="Dihydroorotate_DH_cat"/>
</dbReference>
<dbReference type="PANTHER" id="PTHR48109">
    <property type="entry name" value="DIHYDROOROTATE DEHYDROGENASE (QUINONE), MITOCHONDRIAL-RELATED"/>
    <property type="match status" value="1"/>
</dbReference>
<organism evidence="11">
    <name type="scientific">marine sediment metagenome</name>
    <dbReference type="NCBI Taxonomy" id="412755"/>
    <lineage>
        <taxon>unclassified sequences</taxon>
        <taxon>metagenomes</taxon>
        <taxon>ecological metagenomes</taxon>
    </lineage>
</organism>
<evidence type="ECO:0000256" key="4">
    <source>
        <dbReference type="ARBA" id="ARBA00008008"/>
    </source>
</evidence>
<comment type="similarity">
    <text evidence="4">Belongs to the dihydroorotate dehydrogenase family. Type 1 subfamily.</text>
</comment>
<dbReference type="UniPathway" id="UPA00070"/>
<evidence type="ECO:0000256" key="8">
    <source>
        <dbReference type="ARBA" id="ARBA00022975"/>
    </source>
</evidence>
<comment type="pathway">
    <text evidence="3">Pyrimidine metabolism; UMP biosynthesis via de novo pathway.</text>
</comment>
<dbReference type="PROSITE" id="PS00912">
    <property type="entry name" value="DHODEHASE_2"/>
    <property type="match status" value="1"/>
</dbReference>
<dbReference type="InterPro" id="IPR024920">
    <property type="entry name" value="Dihydroorotate_DH_1"/>
</dbReference>
<evidence type="ECO:0000259" key="10">
    <source>
        <dbReference type="Pfam" id="PF01180"/>
    </source>
</evidence>